<dbReference type="InterPro" id="IPR018891">
    <property type="entry name" value="AIPR_C"/>
</dbReference>
<evidence type="ECO:0000313" key="3">
    <source>
        <dbReference type="EMBL" id="RUL53947.1"/>
    </source>
</evidence>
<accession>A0A3S0QQD8</accession>
<dbReference type="Proteomes" id="UP000287910">
    <property type="component" value="Unassembled WGS sequence"/>
</dbReference>
<keyword evidence="4" id="KW-1185">Reference proteome</keyword>
<feature type="domain" description="Abortive phage infection protein C-terminal" evidence="1">
    <location>
        <begin position="236"/>
        <end position="556"/>
    </location>
</feature>
<dbReference type="InterPro" id="IPR055101">
    <property type="entry name" value="AIPR_N"/>
</dbReference>
<dbReference type="Pfam" id="PF10592">
    <property type="entry name" value="AIPR"/>
    <property type="match status" value="1"/>
</dbReference>
<evidence type="ECO:0000313" key="4">
    <source>
        <dbReference type="Proteomes" id="UP000287910"/>
    </source>
</evidence>
<organism evidence="3 4">
    <name type="scientific">Lysinibacillus antri</name>
    <dbReference type="NCBI Taxonomy" id="2498145"/>
    <lineage>
        <taxon>Bacteria</taxon>
        <taxon>Bacillati</taxon>
        <taxon>Bacillota</taxon>
        <taxon>Bacilli</taxon>
        <taxon>Bacillales</taxon>
        <taxon>Bacillaceae</taxon>
        <taxon>Lysinibacillus</taxon>
    </lineage>
</organism>
<dbReference type="Pfam" id="PF22879">
    <property type="entry name" value="AIPR_N"/>
    <property type="match status" value="1"/>
</dbReference>
<comment type="caution">
    <text evidence="3">The sequence shown here is derived from an EMBL/GenBank/DDBJ whole genome shotgun (WGS) entry which is preliminary data.</text>
</comment>
<dbReference type="AlphaFoldDB" id="A0A3S0QQD8"/>
<gene>
    <name evidence="3" type="ORF">EK386_07400</name>
</gene>
<evidence type="ECO:0000259" key="1">
    <source>
        <dbReference type="Pfam" id="PF10592"/>
    </source>
</evidence>
<dbReference type="EMBL" id="RYYR01000008">
    <property type="protein sequence ID" value="RUL53947.1"/>
    <property type="molecule type" value="Genomic_DNA"/>
</dbReference>
<evidence type="ECO:0000259" key="2">
    <source>
        <dbReference type="Pfam" id="PF22879"/>
    </source>
</evidence>
<proteinExistence type="predicted"/>
<dbReference type="RefSeq" id="WP_126658480.1">
    <property type="nucleotide sequence ID" value="NZ_RYYR01000008.1"/>
</dbReference>
<sequence length="684" mass="79517">MATIEEFHIDFLQTILSEADSRGLFNSQSFYEIVCEELVSTGELTVNYTEADYLKIGGRSPMEACGYDFDEERGILSVLVHQFYQTNTIETITRQTIEQKFNRVKNFIISSFEGLYKKLEQTSPAYSMTYFIFSKFERKEIKKIRLFLVSDGKITRTFRSINAEGIAGITLEYRIVDIEYLYKNHISQNSDSSFEVEMNLPCLRIPIESDKYSSYLSYFTGDQLVDIYENFGQRLLEQNVRTFLQFKGGVNKGIRNTIEGAPEMFFAYNNGITATASKLEFDHDGNIRKIHNLQIVNGGQTTSSIYAAKKNAKLDVSNVTVQMKISVVGSEENHSDFVSKVAEYANTQNKVNKSDFFSNSPFHKEFKQYSSRLWAPMSSGSQKMTRWFYERVRGEYLNEQAYLTKAKQKQFQLENPKSQVVDKTFLSKSENAWLQKPDIVCRGAQYSFADFAVYITDLLEKDNLAITENYFKDSIARVILFKAVEKLISQSDWYNGGYRAQTVAYTISYLSWFTRSKQKKYFNFNEIWTSQKIEDDLIDVLKVVTKEVYNSITNPPFGHANVSQWCKKQECWKEIKKMNIEEIKIPSRYYLESEEVQYIKKEVVTEKKMDSGIEIQTFVYELGVEKWNRLYEYFSLRENRSTITLTQFDILKKVAKGNIVLPSEKQANILFKLYEKAINEGLIL</sequence>
<protein>
    <submittedName>
        <fullName evidence="3">Abortive phage infection protein</fullName>
    </submittedName>
</protein>
<reference evidence="3 4" key="1">
    <citation type="submission" date="2018-12" db="EMBL/GenBank/DDBJ databases">
        <title>Lysinibacillus antri sp. nov., isolated from a cave soil.</title>
        <authorList>
            <person name="Narsing Rao M.P."/>
            <person name="Zhang H."/>
            <person name="Dong Z.-Y."/>
            <person name="Niu X.-K."/>
            <person name="Zhang K."/>
            <person name="Fang B.-Z."/>
            <person name="Kang Y.-Q."/>
            <person name="Xiao M."/>
            <person name="Li W.-J."/>
        </authorList>
    </citation>
    <scope>NUCLEOTIDE SEQUENCE [LARGE SCALE GENOMIC DNA]</scope>
    <source>
        <strain evidence="3 4">SYSU K30002</strain>
    </source>
</reference>
<name>A0A3S0QQD8_9BACI</name>
<feature type="domain" description="Abortive infection phage resistance protein N-terminal" evidence="2">
    <location>
        <begin position="30"/>
        <end position="183"/>
    </location>
</feature>